<evidence type="ECO:0000313" key="3">
    <source>
        <dbReference type="EMBL" id="GAA0877892.1"/>
    </source>
</evidence>
<comment type="caution">
    <text evidence="3">The sequence shown here is derived from an EMBL/GenBank/DDBJ whole genome shotgun (WGS) entry which is preliminary data.</text>
</comment>
<dbReference type="CDD" id="cd00413">
    <property type="entry name" value="Glyco_hydrolase_16"/>
    <property type="match status" value="1"/>
</dbReference>
<name>A0ABN1MWU0_9BACT</name>
<dbReference type="SUPFAM" id="SSF49899">
    <property type="entry name" value="Concanavalin A-like lectins/glucanases"/>
    <property type="match status" value="1"/>
</dbReference>
<evidence type="ECO:0000256" key="1">
    <source>
        <dbReference type="ARBA" id="ARBA00006865"/>
    </source>
</evidence>
<comment type="similarity">
    <text evidence="1">Belongs to the glycosyl hydrolase 16 family.</text>
</comment>
<feature type="domain" description="GH16" evidence="2">
    <location>
        <begin position="17"/>
        <end position="290"/>
    </location>
</feature>
<dbReference type="InterPro" id="IPR000757">
    <property type="entry name" value="Beta-glucanase-like"/>
</dbReference>
<dbReference type="EMBL" id="BAAAFI010000002">
    <property type="protein sequence ID" value="GAA0877892.1"/>
    <property type="molecule type" value="Genomic_DNA"/>
</dbReference>
<keyword evidence="4" id="KW-1185">Reference proteome</keyword>
<dbReference type="Pfam" id="PF00722">
    <property type="entry name" value="Glyco_hydro_16"/>
    <property type="match status" value="2"/>
</dbReference>
<dbReference type="Proteomes" id="UP001500469">
    <property type="component" value="Unassembled WGS sequence"/>
</dbReference>
<dbReference type="PROSITE" id="PS51762">
    <property type="entry name" value="GH16_2"/>
    <property type="match status" value="1"/>
</dbReference>
<reference evidence="3 4" key="1">
    <citation type="journal article" date="2019" name="Int. J. Syst. Evol. Microbiol.">
        <title>The Global Catalogue of Microorganisms (GCM) 10K type strain sequencing project: providing services to taxonomists for standard genome sequencing and annotation.</title>
        <authorList>
            <consortium name="The Broad Institute Genomics Platform"/>
            <consortium name="The Broad Institute Genome Sequencing Center for Infectious Disease"/>
            <person name="Wu L."/>
            <person name="Ma J."/>
        </authorList>
    </citation>
    <scope>NUCLEOTIDE SEQUENCE [LARGE SCALE GENOMIC DNA]</scope>
    <source>
        <strain evidence="3 4">JCM 16112</strain>
    </source>
</reference>
<accession>A0ABN1MWU0</accession>
<proteinExistence type="inferred from homology"/>
<evidence type="ECO:0000259" key="2">
    <source>
        <dbReference type="PROSITE" id="PS51762"/>
    </source>
</evidence>
<dbReference type="InterPro" id="IPR013320">
    <property type="entry name" value="ConA-like_dom_sf"/>
</dbReference>
<evidence type="ECO:0000313" key="4">
    <source>
        <dbReference type="Proteomes" id="UP001500469"/>
    </source>
</evidence>
<protein>
    <recommendedName>
        <fullName evidence="2">GH16 domain-containing protein</fullName>
    </recommendedName>
</protein>
<dbReference type="RefSeq" id="WP_343848761.1">
    <property type="nucleotide sequence ID" value="NZ_BAAAFI010000002.1"/>
</dbReference>
<dbReference type="Gene3D" id="2.60.120.200">
    <property type="match status" value="1"/>
</dbReference>
<organism evidence="3 4">
    <name type="scientific">Algoriphagus jejuensis</name>
    <dbReference type="NCBI Taxonomy" id="419934"/>
    <lineage>
        <taxon>Bacteria</taxon>
        <taxon>Pseudomonadati</taxon>
        <taxon>Bacteroidota</taxon>
        <taxon>Cytophagia</taxon>
        <taxon>Cytophagales</taxon>
        <taxon>Cyclobacteriaceae</taxon>
        <taxon>Algoriphagus</taxon>
    </lineage>
</organism>
<gene>
    <name evidence="3" type="ORF">GCM10009119_08600</name>
</gene>
<sequence length="290" mass="33777">MRFFVSILILFTSMLHSDSQELALHEAFREEFSDKKPTFFHYGSTGRKVGFKWKSGQPAQTEPESKVLSLKINPKDEAGPGKGPEFISKKFTHFGTYSTRLKVPDPRAIQPNVGAVVGYFTYHNDEEKGLSEVDFEWLLADPEVIYVGTWTGESGKLKRIGRTINLAKGIVYSTEFRDDHFMQREDLTGLQNLPEKIEAIEGFDASAQFHTYGFDWHSDRIRWWMLHPTTADTVVLWDYQGERGIPQHPSKYRINFWHTDNWSVETNPLSLEKPKKRFELEVDWMEYRPF</sequence>